<dbReference type="AlphaFoldDB" id="A0A484H5K0"/>
<evidence type="ECO:0000313" key="1">
    <source>
        <dbReference type="EMBL" id="VBB69306.1"/>
    </source>
</evidence>
<accession>A0A484H5K0</accession>
<reference evidence="1" key="1">
    <citation type="submission" date="2018-10" db="EMBL/GenBank/DDBJ databases">
        <authorList>
            <person name="Gruber-Vodicka H."/>
            <person name="Jaeckle O."/>
        </authorList>
    </citation>
    <scope>NUCLEOTIDE SEQUENCE</scope>
</reference>
<proteinExistence type="predicted"/>
<protein>
    <submittedName>
        <fullName evidence="1">Uncharacterized protein</fullName>
    </submittedName>
</protein>
<gene>
    <name evidence="1" type="ORF">RIEGSTA812A_PEG_779</name>
</gene>
<sequence length="38" mass="4680">MRSFLEDELHFVITRCIAVSLPYKAHTHHRRQHHRMIL</sequence>
<dbReference type="EMBL" id="LR026963">
    <property type="protein sequence ID" value="VBB69306.1"/>
    <property type="molecule type" value="Genomic_DNA"/>
</dbReference>
<name>A0A484H5K0_9ZZZZ</name>
<organism evidence="1">
    <name type="scientific">invertebrate metagenome</name>
    <dbReference type="NCBI Taxonomy" id="1711999"/>
    <lineage>
        <taxon>unclassified sequences</taxon>
        <taxon>metagenomes</taxon>
        <taxon>organismal metagenomes</taxon>
    </lineage>
</organism>